<protein>
    <submittedName>
        <fullName evidence="7">Geranylgeranylglycerol-phosphate geranylgeranyltransferase</fullName>
    </submittedName>
</protein>
<sequence>MHILNLIRWKNLVMIIIAQVLIKYALLEPFDVLTTLNTFGFSILLIATLCIAAAGNIINDIYDVETDSINKPNKVIIGKYVSENVAYNLFFALNIIGIILGFYLSNTVGKSSFFAIFVIISMTLYVYASYLKGTVLFGNIIISFLVAMSIIIVGIFDLLPAIIPQNRETQLTFLDIIFDYAIFAFLVNLVRELIKDIQDIDGDYKSGMNTLPIVIGRERSNKIAFAVSMIPTGAVIYFIVTYLYKQPIAIGFFLLFVIAPLIYATIKIFGASNNFHYKHISLVYKLVMFFGILSLLLYPFIIKTA</sequence>
<evidence type="ECO:0000313" key="7">
    <source>
        <dbReference type="EMBL" id="MFD2914711.1"/>
    </source>
</evidence>
<dbReference type="RefSeq" id="WP_194507613.1">
    <property type="nucleotide sequence ID" value="NZ_JADILU010000003.1"/>
</dbReference>
<proteinExistence type="predicted"/>
<feature type="transmembrane region" description="Helical" evidence="6">
    <location>
        <begin position="111"/>
        <end position="128"/>
    </location>
</feature>
<keyword evidence="2" id="KW-1003">Cell membrane</keyword>
<feature type="transmembrane region" description="Helical" evidence="6">
    <location>
        <begin position="282"/>
        <end position="302"/>
    </location>
</feature>
<keyword evidence="8" id="KW-1185">Reference proteome</keyword>
<dbReference type="InterPro" id="IPR044878">
    <property type="entry name" value="UbiA_sf"/>
</dbReference>
<keyword evidence="3 6" id="KW-0812">Transmembrane</keyword>
<organism evidence="7 8">
    <name type="scientific">Psychroserpens luteus</name>
    <dbReference type="NCBI Taxonomy" id="1434066"/>
    <lineage>
        <taxon>Bacteria</taxon>
        <taxon>Pseudomonadati</taxon>
        <taxon>Bacteroidota</taxon>
        <taxon>Flavobacteriia</taxon>
        <taxon>Flavobacteriales</taxon>
        <taxon>Flavobacteriaceae</taxon>
        <taxon>Psychroserpens</taxon>
    </lineage>
</organism>
<dbReference type="EMBL" id="JBHUOS010000001">
    <property type="protein sequence ID" value="MFD2914711.1"/>
    <property type="molecule type" value="Genomic_DNA"/>
</dbReference>
<feature type="transmembrane region" description="Helical" evidence="6">
    <location>
        <begin position="85"/>
        <end position="105"/>
    </location>
</feature>
<feature type="transmembrane region" description="Helical" evidence="6">
    <location>
        <begin position="223"/>
        <end position="244"/>
    </location>
</feature>
<evidence type="ECO:0000256" key="6">
    <source>
        <dbReference type="SAM" id="Phobius"/>
    </source>
</evidence>
<feature type="transmembrane region" description="Helical" evidence="6">
    <location>
        <begin position="135"/>
        <end position="159"/>
    </location>
</feature>
<evidence type="ECO:0000256" key="4">
    <source>
        <dbReference type="ARBA" id="ARBA00022989"/>
    </source>
</evidence>
<evidence type="ECO:0000256" key="5">
    <source>
        <dbReference type="ARBA" id="ARBA00023136"/>
    </source>
</evidence>
<feature type="transmembrane region" description="Helical" evidence="6">
    <location>
        <begin position="39"/>
        <end position="64"/>
    </location>
</feature>
<evidence type="ECO:0000313" key="8">
    <source>
        <dbReference type="Proteomes" id="UP001597548"/>
    </source>
</evidence>
<keyword evidence="5 6" id="KW-0472">Membrane</keyword>
<evidence type="ECO:0000256" key="1">
    <source>
        <dbReference type="ARBA" id="ARBA00004141"/>
    </source>
</evidence>
<dbReference type="Proteomes" id="UP001597548">
    <property type="component" value="Unassembled WGS sequence"/>
</dbReference>
<dbReference type="NCBIfam" id="NF009512">
    <property type="entry name" value="PRK12872.1-1"/>
    <property type="match status" value="1"/>
</dbReference>
<dbReference type="PANTHER" id="PTHR42723">
    <property type="entry name" value="CHLOROPHYLL SYNTHASE"/>
    <property type="match status" value="1"/>
</dbReference>
<feature type="transmembrane region" description="Helical" evidence="6">
    <location>
        <begin position="12"/>
        <end position="27"/>
    </location>
</feature>
<dbReference type="Gene3D" id="1.20.120.1780">
    <property type="entry name" value="UbiA prenyltransferase"/>
    <property type="match status" value="1"/>
</dbReference>
<dbReference type="Pfam" id="PF01040">
    <property type="entry name" value="UbiA"/>
    <property type="match status" value="1"/>
</dbReference>
<comment type="caution">
    <text evidence="7">The sequence shown here is derived from an EMBL/GenBank/DDBJ whole genome shotgun (WGS) entry which is preliminary data.</text>
</comment>
<feature type="transmembrane region" description="Helical" evidence="6">
    <location>
        <begin position="171"/>
        <end position="190"/>
    </location>
</feature>
<keyword evidence="4 6" id="KW-1133">Transmembrane helix</keyword>
<dbReference type="Gene3D" id="1.10.357.140">
    <property type="entry name" value="UbiA prenyltransferase"/>
    <property type="match status" value="1"/>
</dbReference>
<dbReference type="InterPro" id="IPR050475">
    <property type="entry name" value="Prenyltransferase_related"/>
</dbReference>
<dbReference type="PANTHER" id="PTHR42723:SF1">
    <property type="entry name" value="CHLOROPHYLL SYNTHASE, CHLOROPLASTIC"/>
    <property type="match status" value="1"/>
</dbReference>
<name>A0ABW5ZQD8_9FLAO</name>
<comment type="subcellular location">
    <subcellularLocation>
        <location evidence="1">Membrane</location>
        <topology evidence="1">Multi-pass membrane protein</topology>
    </subcellularLocation>
</comment>
<reference evidence="8" key="1">
    <citation type="journal article" date="2019" name="Int. J. Syst. Evol. Microbiol.">
        <title>The Global Catalogue of Microorganisms (GCM) 10K type strain sequencing project: providing services to taxonomists for standard genome sequencing and annotation.</title>
        <authorList>
            <consortium name="The Broad Institute Genomics Platform"/>
            <consortium name="The Broad Institute Genome Sequencing Center for Infectious Disease"/>
            <person name="Wu L."/>
            <person name="Ma J."/>
        </authorList>
    </citation>
    <scope>NUCLEOTIDE SEQUENCE [LARGE SCALE GENOMIC DNA]</scope>
    <source>
        <strain evidence="8">KCTC 32514</strain>
    </source>
</reference>
<evidence type="ECO:0000256" key="2">
    <source>
        <dbReference type="ARBA" id="ARBA00022475"/>
    </source>
</evidence>
<dbReference type="CDD" id="cd13961">
    <property type="entry name" value="PT_UbiA_DGGGPS"/>
    <property type="match status" value="1"/>
</dbReference>
<evidence type="ECO:0000256" key="3">
    <source>
        <dbReference type="ARBA" id="ARBA00022692"/>
    </source>
</evidence>
<gene>
    <name evidence="7" type="ORF">ACFS29_03600</name>
</gene>
<feature type="transmembrane region" description="Helical" evidence="6">
    <location>
        <begin position="250"/>
        <end position="270"/>
    </location>
</feature>
<dbReference type="InterPro" id="IPR000537">
    <property type="entry name" value="UbiA_prenyltransferase"/>
</dbReference>
<accession>A0ABW5ZQD8</accession>